<organism evidence="4 5">
    <name type="scientific">Pseudomonas synxantha</name>
    <dbReference type="NCBI Taxonomy" id="47883"/>
    <lineage>
        <taxon>Bacteria</taxon>
        <taxon>Pseudomonadati</taxon>
        <taxon>Pseudomonadota</taxon>
        <taxon>Gammaproteobacteria</taxon>
        <taxon>Pseudomonadales</taxon>
        <taxon>Pseudomonadaceae</taxon>
        <taxon>Pseudomonas</taxon>
    </lineage>
</organism>
<dbReference type="EMBL" id="VSRO01000022">
    <property type="protein sequence ID" value="TYK54252.1"/>
    <property type="molecule type" value="Genomic_DNA"/>
</dbReference>
<accession>A0A5D3GF27</accession>
<dbReference type="InterPro" id="IPR050259">
    <property type="entry name" value="SDR"/>
</dbReference>
<dbReference type="InterPro" id="IPR002347">
    <property type="entry name" value="SDR_fam"/>
</dbReference>
<dbReference type="Pfam" id="PF13561">
    <property type="entry name" value="adh_short_C2"/>
    <property type="match status" value="1"/>
</dbReference>
<comment type="similarity">
    <text evidence="1">Belongs to the short-chain dehydrogenases/reductases (SDR) family.</text>
</comment>
<sequence length="247" mass="26024">MRRQVVVTGGGRGIGASISTALVQAGFVVLIVGHRGISAGVALCEELDARYGAGSARWVGCDLGDALAVEGLCRSLEAEDIYGLVHCAGVSQDSLAAVADLDTARHMMQVNFWAFVQLYQALVRPMSMRRAGRILCIGSVAADFGMKGNALYASSKAALRGFVRSSMTEVASRAITINCIEPGFIETALLDRYAEQRSAIDRRIPAGRYGSPEEVAGLAAFLFSEAGSYINGQHLTVDGGLSRSMAG</sequence>
<dbReference type="EMBL" id="VSRO01000001">
    <property type="protein sequence ID" value="TYK59597.1"/>
    <property type="molecule type" value="Genomic_DNA"/>
</dbReference>
<dbReference type="AlphaFoldDB" id="A0A5D3GF27"/>
<dbReference type="SUPFAM" id="SSF51735">
    <property type="entry name" value="NAD(P)-binding Rossmann-fold domains"/>
    <property type="match status" value="1"/>
</dbReference>
<dbReference type="Gene3D" id="3.40.50.720">
    <property type="entry name" value="NAD(P)-binding Rossmann-like Domain"/>
    <property type="match status" value="1"/>
</dbReference>
<evidence type="ECO:0000259" key="2">
    <source>
        <dbReference type="SMART" id="SM00822"/>
    </source>
</evidence>
<dbReference type="PRINTS" id="PR00081">
    <property type="entry name" value="GDHRDH"/>
</dbReference>
<evidence type="ECO:0000313" key="5">
    <source>
        <dbReference type="Proteomes" id="UP000324029"/>
    </source>
</evidence>
<gene>
    <name evidence="4" type="ORF">FXO26_00335</name>
    <name evidence="3" type="ORF">FXO26_28455</name>
</gene>
<feature type="domain" description="Ketoreductase" evidence="2">
    <location>
        <begin position="3"/>
        <end position="183"/>
    </location>
</feature>
<dbReference type="InterPro" id="IPR036291">
    <property type="entry name" value="NAD(P)-bd_dom_sf"/>
</dbReference>
<dbReference type="InterPro" id="IPR057326">
    <property type="entry name" value="KR_dom"/>
</dbReference>
<dbReference type="RefSeq" id="WP_032877026.1">
    <property type="nucleotide sequence ID" value="NZ_LR027557.1"/>
</dbReference>
<dbReference type="PANTHER" id="PTHR42879:SF2">
    <property type="entry name" value="3-OXOACYL-[ACYL-CARRIER-PROTEIN] REDUCTASE FABG"/>
    <property type="match status" value="1"/>
</dbReference>
<proteinExistence type="inferred from homology"/>
<reference evidence="4 5" key="1">
    <citation type="submission" date="2019-08" db="EMBL/GenBank/DDBJ databases">
        <title>Subclass B2 metallo-beta lactamase from Pseudomonas synxantha.</title>
        <authorList>
            <person name="Poirel L."/>
            <person name="Palmieri M."/>
            <person name="Masseron A."/>
            <person name="Perreten V."/>
            <person name="Nordman P."/>
        </authorList>
    </citation>
    <scope>NUCLEOTIDE SEQUENCE [LARGE SCALE GENOMIC DNA]</scope>
    <source>
        <strain evidence="4 5">MCP106</strain>
    </source>
</reference>
<dbReference type="PANTHER" id="PTHR42879">
    <property type="entry name" value="3-OXOACYL-(ACYL-CARRIER-PROTEIN) REDUCTASE"/>
    <property type="match status" value="1"/>
</dbReference>
<evidence type="ECO:0000256" key="1">
    <source>
        <dbReference type="ARBA" id="ARBA00006484"/>
    </source>
</evidence>
<evidence type="ECO:0000313" key="4">
    <source>
        <dbReference type="EMBL" id="TYK59597.1"/>
    </source>
</evidence>
<reference evidence="4 5" key="2">
    <citation type="submission" date="2019-08" db="EMBL/GenBank/DDBJ databases">
        <authorList>
            <person name="Brilhante M."/>
            <person name="Perreten V."/>
        </authorList>
    </citation>
    <scope>NUCLEOTIDE SEQUENCE [LARGE SCALE GENOMIC DNA]</scope>
    <source>
        <strain evidence="4 5">MCP106</strain>
    </source>
</reference>
<evidence type="ECO:0000313" key="3">
    <source>
        <dbReference type="EMBL" id="TYK54252.1"/>
    </source>
</evidence>
<name>A0A5D3GF27_9PSED</name>
<dbReference type="Proteomes" id="UP000324029">
    <property type="component" value="Unassembled WGS sequence"/>
</dbReference>
<comment type="caution">
    <text evidence="4">The sequence shown here is derived from an EMBL/GenBank/DDBJ whole genome shotgun (WGS) entry which is preliminary data.</text>
</comment>
<protein>
    <submittedName>
        <fullName evidence="4">SDR family oxidoreductase</fullName>
    </submittedName>
</protein>
<dbReference type="SMART" id="SM00822">
    <property type="entry name" value="PKS_KR"/>
    <property type="match status" value="1"/>
</dbReference>